<comment type="similarity">
    <text evidence="6">Belongs to the ribonuclease III family. Mitochondrion-specific ribosomal protein mL44 subfamily.</text>
</comment>
<keyword evidence="4" id="KW-0496">Mitochondrion</keyword>
<keyword evidence="16" id="KW-1185">Reference proteome</keyword>
<evidence type="ECO:0000256" key="1">
    <source>
        <dbReference type="ARBA" id="ARBA00004173"/>
    </source>
</evidence>
<reference evidence="14" key="3">
    <citation type="journal article" date="2017" name="Genome Announc.">
        <title>Genome sequences of Cyberlindnera fabianii 65, Pichia kudriavzevii 129, and Saccharomyces cerevisiae 131 isolated from fermented masau fruits in Zimbabwe.</title>
        <authorList>
            <person name="van Rijswijck I.M.H."/>
            <person name="Derks M.F.L."/>
            <person name="Abee T."/>
            <person name="de Ridder D."/>
            <person name="Smid E.J."/>
        </authorList>
    </citation>
    <scope>NUCLEOTIDE SEQUENCE [LARGE SCALE GENOMIC DNA]</scope>
    <source>
        <strain evidence="14">129</strain>
    </source>
</reference>
<feature type="domain" description="RNase III" evidence="8">
    <location>
        <begin position="95"/>
        <end position="255"/>
    </location>
</feature>
<dbReference type="GO" id="GO:0005739">
    <property type="term" value="C:mitochondrion"/>
    <property type="evidence" value="ECO:0007669"/>
    <property type="project" value="TreeGrafter"/>
</dbReference>
<reference evidence="13" key="1">
    <citation type="journal article" date="2014" name="Microb. Cell Fact.">
        <title>Exploiting Issatchenkia orientalis SD108 for succinic acid production.</title>
        <authorList>
            <person name="Xiao H."/>
            <person name="Shao Z."/>
            <person name="Jiang Y."/>
            <person name="Dole S."/>
            <person name="Zhao H."/>
        </authorList>
    </citation>
    <scope>NUCLEOTIDE SEQUENCE [LARGE SCALE GENOMIC DNA]</scope>
    <source>
        <strain evidence="13">SD108</strain>
    </source>
</reference>
<dbReference type="Gene3D" id="1.10.1520.10">
    <property type="entry name" value="Ribonuclease III domain"/>
    <property type="match status" value="1"/>
</dbReference>
<gene>
    <name evidence="11" type="ORF">BOH78_3549</name>
    <name evidence="9" type="ORF">C5L36_0C00540</name>
    <name evidence="12" type="ORF">CAS74_000048</name>
    <name evidence="10" type="ORF">JL09_g3178</name>
</gene>
<organism evidence="10 13">
    <name type="scientific">Pichia kudriavzevii</name>
    <name type="common">Yeast</name>
    <name type="synonym">Issatchenkia orientalis</name>
    <dbReference type="NCBI Taxonomy" id="4909"/>
    <lineage>
        <taxon>Eukaryota</taxon>
        <taxon>Fungi</taxon>
        <taxon>Dikarya</taxon>
        <taxon>Ascomycota</taxon>
        <taxon>Saccharomycotina</taxon>
        <taxon>Pichiomycetes</taxon>
        <taxon>Pichiales</taxon>
        <taxon>Pichiaceae</taxon>
        <taxon>Pichia</taxon>
    </lineage>
</organism>
<comment type="subcellular location">
    <subcellularLocation>
        <location evidence="1">Mitochondrion</location>
    </subcellularLocation>
</comment>
<dbReference type="SUPFAM" id="SSF54768">
    <property type="entry name" value="dsRNA-binding domain-like"/>
    <property type="match status" value="1"/>
</dbReference>
<protein>
    <recommendedName>
        <fullName evidence="7">Large ribosomal subunit protein mL44</fullName>
    </recommendedName>
</protein>
<evidence type="ECO:0000256" key="2">
    <source>
        <dbReference type="ARBA" id="ARBA00022884"/>
    </source>
</evidence>
<evidence type="ECO:0000313" key="15">
    <source>
        <dbReference type="Proteomes" id="UP000195871"/>
    </source>
</evidence>
<evidence type="ECO:0000259" key="8">
    <source>
        <dbReference type="PROSITE" id="PS50142"/>
    </source>
</evidence>
<dbReference type="EMBL" id="NHMM01000001">
    <property type="protein sequence ID" value="OUT23691.1"/>
    <property type="molecule type" value="Genomic_DNA"/>
</dbReference>
<name>A0A099NYD4_PICKU</name>
<evidence type="ECO:0000313" key="9">
    <source>
        <dbReference type="EMBL" id="AWU76110.1"/>
    </source>
</evidence>
<evidence type="ECO:0000256" key="3">
    <source>
        <dbReference type="ARBA" id="ARBA00022980"/>
    </source>
</evidence>
<evidence type="ECO:0000313" key="12">
    <source>
        <dbReference type="EMBL" id="OUT23691.1"/>
    </source>
</evidence>
<dbReference type="GO" id="GO:0004525">
    <property type="term" value="F:ribonuclease III activity"/>
    <property type="evidence" value="ECO:0007669"/>
    <property type="project" value="InterPro"/>
</dbReference>
<evidence type="ECO:0000256" key="7">
    <source>
        <dbReference type="ARBA" id="ARBA00035187"/>
    </source>
</evidence>
<evidence type="ECO:0000313" key="11">
    <source>
        <dbReference type="EMBL" id="ONH72798.1"/>
    </source>
</evidence>
<dbReference type="GO" id="GO:0003735">
    <property type="term" value="F:structural constituent of ribosome"/>
    <property type="evidence" value="ECO:0007669"/>
    <property type="project" value="TreeGrafter"/>
</dbReference>
<dbReference type="PANTHER" id="PTHR11207">
    <property type="entry name" value="RIBONUCLEASE III"/>
    <property type="match status" value="1"/>
</dbReference>
<dbReference type="EMBL" id="MQVM01000018">
    <property type="protein sequence ID" value="ONH72798.1"/>
    <property type="molecule type" value="Genomic_DNA"/>
</dbReference>
<dbReference type="HOGENOM" id="CLU_034765_1_0_1"/>
<dbReference type="EMBL" id="CP028775">
    <property type="protein sequence ID" value="AWU76110.1"/>
    <property type="molecule type" value="Genomic_DNA"/>
</dbReference>
<dbReference type="Proteomes" id="UP000189274">
    <property type="component" value="Unassembled WGS sequence"/>
</dbReference>
<keyword evidence="3" id="KW-0689">Ribosomal protein</keyword>
<dbReference type="OrthoDB" id="67027at2759"/>
<dbReference type="PANTHER" id="PTHR11207:SF32">
    <property type="entry name" value="LARGE RIBOSOMAL SUBUNIT PROTEIN ML44"/>
    <property type="match status" value="1"/>
</dbReference>
<dbReference type="CDD" id="cd00593">
    <property type="entry name" value="RIBOc"/>
    <property type="match status" value="1"/>
</dbReference>
<reference evidence="9 16" key="6">
    <citation type="submission" date="2018-06" db="EMBL/GenBank/DDBJ databases">
        <title>Population genomics shows no distinction between pathogenic Candida krusei and environmental Pichia kudriavzevii: One species, four names.</title>
        <authorList>
            <person name="Douglass A.P."/>
            <person name="Offei B."/>
            <person name="Braun-Galleani S."/>
            <person name="Coughlan A.Y."/>
            <person name="Martos A."/>
            <person name="Ortiz-Merino R.A."/>
            <person name="Byrne K.P."/>
            <person name="Wolfe K.H."/>
        </authorList>
    </citation>
    <scope>NUCLEOTIDE SEQUENCE [LARGE SCALE GENOMIC DNA]</scope>
    <source>
        <strain evidence="9 16">CBS573</strain>
    </source>
</reference>
<dbReference type="GO" id="GO:0003723">
    <property type="term" value="F:RNA binding"/>
    <property type="evidence" value="ECO:0007669"/>
    <property type="project" value="UniProtKB-KW"/>
</dbReference>
<evidence type="ECO:0000313" key="13">
    <source>
        <dbReference type="Proteomes" id="UP000029867"/>
    </source>
</evidence>
<evidence type="ECO:0000313" key="14">
    <source>
        <dbReference type="Proteomes" id="UP000189274"/>
    </source>
</evidence>
<dbReference type="Proteomes" id="UP000029867">
    <property type="component" value="Unassembled WGS sequence"/>
</dbReference>
<dbReference type="Pfam" id="PF00636">
    <property type="entry name" value="Ribonuclease_3"/>
    <property type="match status" value="1"/>
</dbReference>
<dbReference type="Gene3D" id="3.30.160.20">
    <property type="match status" value="1"/>
</dbReference>
<reference evidence="10" key="2">
    <citation type="submission" date="2014-08" db="EMBL/GenBank/DDBJ databases">
        <title>Exploiting Issatchenkia orientalis SD108 for Succinic Acid Production.</title>
        <authorList>
            <person name="Xiao H."/>
            <person name="Shao Z."/>
            <person name="Jiang Y."/>
            <person name="Dole S."/>
            <person name="Zhao H."/>
        </authorList>
    </citation>
    <scope>NUCLEOTIDE SEQUENCE [LARGE SCALE GENOMIC DNA]</scope>
    <source>
        <strain evidence="10">SD108</strain>
    </source>
</reference>
<dbReference type="SUPFAM" id="SSF69065">
    <property type="entry name" value="RNase III domain-like"/>
    <property type="match status" value="1"/>
</dbReference>
<reference evidence="12 15" key="5">
    <citation type="submission" date="2017-05" db="EMBL/GenBank/DDBJ databases">
        <title>The Genome Sequence of Candida krusei Ckrusei653.</title>
        <authorList>
            <person name="Cuomo C."/>
            <person name="Forche A."/>
            <person name="Young S."/>
            <person name="Abouelleil A."/>
            <person name="Cao P."/>
            <person name="Chapman S."/>
            <person name="Cusick C."/>
            <person name="Shea T."/>
            <person name="Nusbaum C."/>
            <person name="Birren B."/>
        </authorList>
    </citation>
    <scope>NUCLEOTIDE SEQUENCE [LARGE SCALE GENOMIC DNA]</scope>
    <source>
        <strain evidence="12 15">Ckrusei653</strain>
    </source>
</reference>
<dbReference type="SMART" id="SM00535">
    <property type="entry name" value="RIBOc"/>
    <property type="match status" value="1"/>
</dbReference>
<keyword evidence="2" id="KW-0694">RNA-binding</keyword>
<reference evidence="11" key="4">
    <citation type="submission" date="2017-01" db="EMBL/GenBank/DDBJ databases">
        <authorList>
            <person name="Mah S.A."/>
            <person name="Swanson W.J."/>
            <person name="Moy G.W."/>
            <person name="Vacquier V.D."/>
        </authorList>
    </citation>
    <scope>NUCLEOTIDE SEQUENCE [LARGE SCALE GENOMIC DNA]</scope>
    <source>
        <strain evidence="11">129</strain>
    </source>
</reference>
<evidence type="ECO:0000256" key="4">
    <source>
        <dbReference type="ARBA" id="ARBA00023128"/>
    </source>
</evidence>
<dbReference type="EMBL" id="JQFK01000032">
    <property type="protein sequence ID" value="KGK37650.1"/>
    <property type="molecule type" value="Genomic_DNA"/>
</dbReference>
<sequence>MLSFMNRSRAVQLSNKRWSVVVARNISVSPAAPKVVESSINSKNYRFSYETAKNKFVESSNVSTPENKFDFSEYTTKDKPTNVVSEEEAKLIPSIIALHARLGLPESYQYSTLVKALTCPTSKHDVIASNQQLSILGAHILSFYVTEYLIANYPRLPLSVLRAATDAFIGNYSLYDVAKNTWGISEDSSSKLERYLSNEPEIFKFGTLRYTRKVTEPETDIVKYAPDHSVFELSKSEAFANSVRSIVGGLHIHAGEETTKQFVHDHILSRQVDISSFFSFKEPGKLLTRLLRTNNMQPPTIRLISETGRFSSTPVYVVGCFSGENLLATSEGNSLREARIKSFGKALKAWYLYKPLDAKLPSDESFEGMFVDQGEKFF</sequence>
<evidence type="ECO:0000313" key="10">
    <source>
        <dbReference type="EMBL" id="KGK37650.1"/>
    </source>
</evidence>
<dbReference type="InterPro" id="IPR036389">
    <property type="entry name" value="RNase_III_sf"/>
</dbReference>
<dbReference type="eggNOG" id="KOG3769">
    <property type="taxonomic scope" value="Eukaryota"/>
</dbReference>
<dbReference type="Proteomes" id="UP000249293">
    <property type="component" value="Chromosome 3"/>
</dbReference>
<dbReference type="GO" id="GO:0006396">
    <property type="term" value="P:RNA processing"/>
    <property type="evidence" value="ECO:0007669"/>
    <property type="project" value="InterPro"/>
</dbReference>
<evidence type="ECO:0000313" key="16">
    <source>
        <dbReference type="Proteomes" id="UP000249293"/>
    </source>
</evidence>
<evidence type="ECO:0000256" key="5">
    <source>
        <dbReference type="ARBA" id="ARBA00023274"/>
    </source>
</evidence>
<dbReference type="PROSITE" id="PS50142">
    <property type="entry name" value="RNASE_3_2"/>
    <property type="match status" value="1"/>
</dbReference>
<proteinExistence type="inferred from homology"/>
<accession>A0A099NYD4</accession>
<dbReference type="InterPro" id="IPR000999">
    <property type="entry name" value="RNase_III_dom"/>
</dbReference>
<dbReference type="InterPro" id="IPR044444">
    <property type="entry name" value="Ribosomal_mL44_DSRM_metazoa"/>
</dbReference>
<dbReference type="STRING" id="4909.A0A099NYD4"/>
<keyword evidence="5" id="KW-0687">Ribonucleoprotein</keyword>
<dbReference type="AlphaFoldDB" id="A0A099NYD4"/>
<dbReference type="Proteomes" id="UP000195871">
    <property type="component" value="Unassembled WGS sequence"/>
</dbReference>
<dbReference type="VEuPathDB" id="FungiDB:C5L36_0C00540"/>
<dbReference type="Pfam" id="PF22892">
    <property type="entry name" value="DSRM_MRPL44"/>
    <property type="match status" value="1"/>
</dbReference>
<evidence type="ECO:0000256" key="6">
    <source>
        <dbReference type="ARBA" id="ARBA00024034"/>
    </source>
</evidence>